<feature type="compositionally biased region" description="Basic and acidic residues" evidence="2">
    <location>
        <begin position="231"/>
        <end position="242"/>
    </location>
</feature>
<accession>A0A1G4I430</accession>
<reference evidence="3" key="1">
    <citation type="submission" date="2016-09" db="EMBL/GenBank/DDBJ databases">
        <authorList>
            <person name="Hebert L."/>
            <person name="Moumen B."/>
        </authorList>
    </citation>
    <scope>NUCLEOTIDE SEQUENCE [LARGE SCALE GENOMIC DNA]</scope>
    <source>
        <strain evidence="3">OVI</strain>
    </source>
</reference>
<dbReference type="Proteomes" id="UP000195570">
    <property type="component" value="Unassembled WGS sequence"/>
</dbReference>
<evidence type="ECO:0000313" key="3">
    <source>
        <dbReference type="EMBL" id="SCU66627.1"/>
    </source>
</evidence>
<feature type="region of interest" description="Disordered" evidence="2">
    <location>
        <begin position="1"/>
        <end position="77"/>
    </location>
</feature>
<name>A0A1G4I430_TRYEQ</name>
<dbReference type="RefSeq" id="XP_067078052.1">
    <property type="nucleotide sequence ID" value="XM_067221951.1"/>
</dbReference>
<feature type="compositionally biased region" description="Polar residues" evidence="2">
    <location>
        <begin position="833"/>
        <end position="846"/>
    </location>
</feature>
<dbReference type="EMBL" id="CZPT02000578">
    <property type="protein sequence ID" value="SCU66627.1"/>
    <property type="molecule type" value="Genomic_DNA"/>
</dbReference>
<feature type="compositionally biased region" description="Low complexity" evidence="2">
    <location>
        <begin position="24"/>
        <end position="36"/>
    </location>
</feature>
<sequence>MPSSKSDSGDPTPVQHLANESMQSSATLSASAWASAVKRFEGPKSSGNSAPTDGGKPRHKESMFAVKQATAPETMDPIMRRLELRYEPLPAERQYSVQSSSRKQRGEQRSDVVDVSMQAVQDETVALLTRHLPCIPSTLPDVTEWKEATKSQNEPVLDDRITAQTIHRLLCKGHFRDRKRQLLKCRSKQAIEEFDELLPSNAVNALSKQVSRLEPPFVEKMMEAKMYCKQQKNDESTPREVHPASCEGTPFSRAPPGYYHSHLSAPPPSRCSFTASPKGDLSPLQKQALPGILTASEDNFSAKIPASVTLTLSTAAGDDQSIVDQVVAYAASKRRPSVAVVGGDLIETNTQGDPYGHGCDLKLHPSHKPVFSALDAVLSVSKEYEKVQQQWPGRSASRISAARRGITERITSLHSSRIPPEFWVSIHQPTLPGTRLLQHPHLAKREPSSSVPEKTLMFPAANATGRAQVYLLADTLDRMLEEGSGDLEVLADKELALLLIPEELDDGKPAGLGAVGSSEKFTNVCPLKSSDDAHAQYIQSAERVMKTIDIGLAELSRQVGSFCIERGALLDSLRIVINDLSSSCFALVSYCKDRARQELMMRRELASASSKDVEMVFELREQLKKAQSEVQALREVNNEYVKKAQKYDTLIERLMLKDSMFYKHSADLHLSMLMELEESYTESTNKGMDALYHHTSTNAAEPKVAEAPIIRLATMKQKEHQEAEKKVYEESYRLISVLSKTMDTVEKVCQPLYDHVDLPKHRSTVNVASSKWAMIASAVGSYEVEKKHRRRVFDVFAEWNSLQEPVPASALPDDKLKDDEVENKSHAVESHAYSYSTTPRGLENTHNADAQEGTFTTDVVTASQCTEVGQPSSAATRRMRPITKEDLVAMDVKDCTAEEINALYAEDFDMAAYLHPEWNPPTDVELTPMVLRDMIHDVTESLMHIALRMQALSTSSFIEQCLKPPAMPPAHPEEPCSLCGRKDRSAIGKKNRGEALQKVANEVQRRYEMLGQKCQRAEAERERLRKELQMQQAHECRLAREFGMREEELKKANAELAEENNRRGRRRRSQINTHERPRSSFMRSSVLSEMLNLSGSIDDAPVPGEEEK</sequence>
<evidence type="ECO:0000256" key="2">
    <source>
        <dbReference type="SAM" id="MobiDB-lite"/>
    </source>
</evidence>
<feature type="region of interest" description="Disordered" evidence="2">
    <location>
        <begin position="1056"/>
        <end position="1087"/>
    </location>
</feature>
<feature type="region of interest" description="Disordered" evidence="2">
    <location>
        <begin position="230"/>
        <end position="249"/>
    </location>
</feature>
<dbReference type="AlphaFoldDB" id="A0A1G4I430"/>
<protein>
    <submittedName>
        <fullName evidence="3">Uncharacterized protein</fullName>
    </submittedName>
</protein>
<feature type="region of interest" description="Disordered" evidence="2">
    <location>
        <begin position="822"/>
        <end position="846"/>
    </location>
</feature>
<proteinExistence type="predicted"/>
<feature type="region of interest" description="Disordered" evidence="2">
    <location>
        <begin position="257"/>
        <end position="279"/>
    </location>
</feature>
<evidence type="ECO:0000313" key="4">
    <source>
        <dbReference type="Proteomes" id="UP000195570"/>
    </source>
</evidence>
<feature type="coiled-coil region" evidence="1">
    <location>
        <begin position="616"/>
        <end position="653"/>
    </location>
</feature>
<gene>
    <name evidence="3" type="ORF">TEOVI_000780500</name>
</gene>
<keyword evidence="4" id="KW-1185">Reference proteome</keyword>
<organism evidence="3 4">
    <name type="scientific">Trypanosoma equiperdum</name>
    <dbReference type="NCBI Taxonomy" id="5694"/>
    <lineage>
        <taxon>Eukaryota</taxon>
        <taxon>Discoba</taxon>
        <taxon>Euglenozoa</taxon>
        <taxon>Kinetoplastea</taxon>
        <taxon>Metakinetoplastina</taxon>
        <taxon>Trypanosomatida</taxon>
        <taxon>Trypanosomatidae</taxon>
        <taxon>Trypanosoma</taxon>
    </lineage>
</organism>
<comment type="caution">
    <text evidence="3">The sequence shown here is derived from an EMBL/GenBank/DDBJ whole genome shotgun (WGS) entry which is preliminary data.</text>
</comment>
<dbReference type="GeneID" id="92381739"/>
<dbReference type="VEuPathDB" id="TriTrypDB:TEOVI_000780500"/>
<keyword evidence="1" id="KW-0175">Coiled coil</keyword>
<evidence type="ECO:0000256" key="1">
    <source>
        <dbReference type="SAM" id="Coils"/>
    </source>
</evidence>